<proteinExistence type="predicted"/>
<keyword evidence="3 6" id="KW-0560">Oxidoreductase</keyword>
<dbReference type="Pfam" id="PF13534">
    <property type="entry name" value="Fer4_17"/>
    <property type="match status" value="1"/>
</dbReference>
<evidence type="ECO:0000256" key="2">
    <source>
        <dbReference type="ARBA" id="ARBA00022723"/>
    </source>
</evidence>
<dbReference type="PROSITE" id="PS00198">
    <property type="entry name" value="4FE4S_FER_1"/>
    <property type="match status" value="1"/>
</dbReference>
<dbReference type="GO" id="GO:0046872">
    <property type="term" value="F:metal ion binding"/>
    <property type="evidence" value="ECO:0007669"/>
    <property type="project" value="UniProtKB-KW"/>
</dbReference>
<keyword evidence="4" id="KW-0408">Iron</keyword>
<comment type="caution">
    <text evidence="6">The sequence shown here is derived from an EMBL/GenBank/DDBJ whole genome shotgun (WGS) entry which is preliminary data.</text>
</comment>
<keyword evidence="1" id="KW-0004">4Fe-4S</keyword>
<dbReference type="PANTHER" id="PTHR43255:SF1">
    <property type="entry name" value="IRON-SULFUR-BINDING OXIDOREDUCTASE FADF-RELATED"/>
    <property type="match status" value="1"/>
</dbReference>
<accession>A0A840UVM3</accession>
<organism evidence="6 7">
    <name type="scientific">Desulfoprunum benzoelyticum</name>
    <dbReference type="NCBI Taxonomy" id="1506996"/>
    <lineage>
        <taxon>Bacteria</taxon>
        <taxon>Pseudomonadati</taxon>
        <taxon>Thermodesulfobacteriota</taxon>
        <taxon>Desulfobulbia</taxon>
        <taxon>Desulfobulbales</taxon>
        <taxon>Desulfobulbaceae</taxon>
        <taxon>Desulfoprunum</taxon>
    </lineage>
</organism>
<dbReference type="InterPro" id="IPR009051">
    <property type="entry name" value="Helical_ferredxn"/>
</dbReference>
<name>A0A840UVM3_9BACT</name>
<gene>
    <name evidence="6" type="ORF">HNQ81_001170</name>
</gene>
<dbReference type="GO" id="GO:0051912">
    <property type="term" value="F:CoB--CoM heterodisulfide reductase activity"/>
    <property type="evidence" value="ECO:0007669"/>
    <property type="project" value="UniProtKB-EC"/>
</dbReference>
<dbReference type="EC" id="1.8.98.1" evidence="6"/>
<keyword evidence="7" id="KW-1185">Reference proteome</keyword>
<evidence type="ECO:0000256" key="3">
    <source>
        <dbReference type="ARBA" id="ARBA00023002"/>
    </source>
</evidence>
<evidence type="ECO:0000313" key="6">
    <source>
        <dbReference type="EMBL" id="MBB5347454.1"/>
    </source>
</evidence>
<dbReference type="RefSeq" id="WP_183349236.1">
    <property type="nucleotide sequence ID" value="NZ_JACHEO010000004.1"/>
</dbReference>
<dbReference type="InterPro" id="IPR017900">
    <property type="entry name" value="4Fe4S_Fe_S_CS"/>
</dbReference>
<evidence type="ECO:0000313" key="7">
    <source>
        <dbReference type="Proteomes" id="UP000539642"/>
    </source>
</evidence>
<dbReference type="EMBL" id="JACHEO010000004">
    <property type="protein sequence ID" value="MBB5347454.1"/>
    <property type="molecule type" value="Genomic_DNA"/>
</dbReference>
<dbReference type="AlphaFoldDB" id="A0A840UVM3"/>
<keyword evidence="5" id="KW-0411">Iron-sulfur</keyword>
<dbReference type="PANTHER" id="PTHR43255">
    <property type="entry name" value="IRON-SULFUR-BINDING OXIDOREDUCTASE FADF-RELATED-RELATED"/>
    <property type="match status" value="1"/>
</dbReference>
<dbReference type="Proteomes" id="UP000539642">
    <property type="component" value="Unassembled WGS sequence"/>
</dbReference>
<evidence type="ECO:0000256" key="1">
    <source>
        <dbReference type="ARBA" id="ARBA00022485"/>
    </source>
</evidence>
<reference evidence="6 7" key="1">
    <citation type="submission" date="2020-08" db="EMBL/GenBank/DDBJ databases">
        <title>Genomic Encyclopedia of Type Strains, Phase IV (KMG-IV): sequencing the most valuable type-strain genomes for metagenomic binning, comparative biology and taxonomic classification.</title>
        <authorList>
            <person name="Goeker M."/>
        </authorList>
    </citation>
    <scope>NUCLEOTIDE SEQUENCE [LARGE SCALE GENOMIC DNA]</scope>
    <source>
        <strain evidence="6 7">DSM 28570</strain>
    </source>
</reference>
<dbReference type="GO" id="GO:0005886">
    <property type="term" value="C:plasma membrane"/>
    <property type="evidence" value="ECO:0007669"/>
    <property type="project" value="TreeGrafter"/>
</dbReference>
<evidence type="ECO:0000256" key="4">
    <source>
        <dbReference type="ARBA" id="ARBA00023004"/>
    </source>
</evidence>
<protein>
    <submittedName>
        <fullName evidence="6">Heterodisulfide reductase subunit C</fullName>
        <ecNumber evidence="6">1.8.98.1</ecNumber>
    </submittedName>
</protein>
<dbReference type="GO" id="GO:0051539">
    <property type="term" value="F:4 iron, 4 sulfur cluster binding"/>
    <property type="evidence" value="ECO:0007669"/>
    <property type="project" value="UniProtKB-KW"/>
</dbReference>
<dbReference type="Gene3D" id="1.10.1060.10">
    <property type="entry name" value="Alpha-helical ferredoxin"/>
    <property type="match status" value="1"/>
</dbReference>
<sequence length="135" mass="14873">MTLTITAQTISITSIEQLNELSGENVKLCMQCATCTGMCPMTAEMDLSPRTVMHLVQFGMLDRLGDSNTCWKCASCHACTVKCPRGIDIAKVMEALRQHVLRTNRNYIEPSALPAERIAELPQIALVAAFRKLTS</sequence>
<dbReference type="InterPro" id="IPR051460">
    <property type="entry name" value="HdrC_iron-sulfur_subunit"/>
</dbReference>
<dbReference type="SUPFAM" id="SSF46548">
    <property type="entry name" value="alpha-helical ferredoxin"/>
    <property type="match status" value="1"/>
</dbReference>
<keyword evidence="2" id="KW-0479">Metal-binding</keyword>
<evidence type="ECO:0000256" key="5">
    <source>
        <dbReference type="ARBA" id="ARBA00023014"/>
    </source>
</evidence>